<protein>
    <submittedName>
        <fullName evidence="3">Gag-Pol polyprotein</fullName>
    </submittedName>
</protein>
<keyword evidence="4" id="KW-1185">Reference proteome</keyword>
<keyword evidence="1" id="KW-0863">Zinc-finger</keyword>
<dbReference type="PROSITE" id="PS50158">
    <property type="entry name" value="ZF_CCHC"/>
    <property type="match status" value="2"/>
</dbReference>
<evidence type="ECO:0000259" key="2">
    <source>
        <dbReference type="PROSITE" id="PS50158"/>
    </source>
</evidence>
<dbReference type="GO" id="GO:0003676">
    <property type="term" value="F:nucleic acid binding"/>
    <property type="evidence" value="ECO:0007669"/>
    <property type="project" value="InterPro"/>
</dbReference>
<reference evidence="3 4" key="1">
    <citation type="journal article" date="2021" name="Elife">
        <title>Chloroplast acquisition without the gene transfer in kleptoplastic sea slugs, Plakobranchus ocellatus.</title>
        <authorList>
            <person name="Maeda T."/>
            <person name="Takahashi S."/>
            <person name="Yoshida T."/>
            <person name="Shimamura S."/>
            <person name="Takaki Y."/>
            <person name="Nagai Y."/>
            <person name="Toyoda A."/>
            <person name="Suzuki Y."/>
            <person name="Arimoto A."/>
            <person name="Ishii H."/>
            <person name="Satoh N."/>
            <person name="Nishiyama T."/>
            <person name="Hasebe M."/>
            <person name="Maruyama T."/>
            <person name="Minagawa J."/>
            <person name="Obokata J."/>
            <person name="Shigenobu S."/>
        </authorList>
    </citation>
    <scope>NUCLEOTIDE SEQUENCE [LARGE SCALE GENOMIC DNA]</scope>
</reference>
<dbReference type="Pfam" id="PF00098">
    <property type="entry name" value="zf-CCHC"/>
    <property type="match status" value="2"/>
</dbReference>
<dbReference type="InterPro" id="IPR001878">
    <property type="entry name" value="Znf_CCHC"/>
</dbReference>
<dbReference type="Pfam" id="PF17921">
    <property type="entry name" value="Integrase_H2C2"/>
    <property type="match status" value="1"/>
</dbReference>
<sequence>MDKLMFNSSLFENSLHQPKPCYPLHNVFKFNIDTNNQFFCVLSTFNSLQLGACLLRLFVSILLNQLRREGASLEKDIAPYLLAHTHALLTTEPIFFFTLYYFHGHQSRSASRHFQQRQDRSKSPSLRVTCFNCGKQGHVQKECRAPKSNTVGHRAQSTVDGQREGVTCYNCGGRGHVRSQCPTQRRNRSNTRKGNTANVAIVTDQGFVPITDQPTCSTGIIDRNGSIVLHNAFLNGKKCTLLRDSGCTCVGVRKSLVPHDSYTGKTVKVRTFLGQLESVSTAIIHLDSNFFTGNVEACVLPDPVSDVILGNIIGVDNGCNTVVEPVATPAVTRAQSEKEAGTMPERSPPVQNQNFSLSHVTDLSHEQANDSSLQSWFSAVGRPPVRGVSFVVEDGILFKEFRSPSFYKKTLVVPLSWRREVLSAAHDSPLSGHSGFRKTLANAQSQFSWPGLTKDIQSFVRSCHTCQIKAHVGRDRPAPLQCHQW</sequence>
<dbReference type="EMBL" id="BLXT01005681">
    <property type="protein sequence ID" value="GFO24932.1"/>
    <property type="molecule type" value="Genomic_DNA"/>
</dbReference>
<dbReference type="Gene3D" id="4.10.60.10">
    <property type="entry name" value="Zinc finger, CCHC-type"/>
    <property type="match status" value="2"/>
</dbReference>
<gene>
    <name evidence="3" type="ORF">PoB_005143700</name>
</gene>
<dbReference type="SMART" id="SM00343">
    <property type="entry name" value="ZnF_C2HC"/>
    <property type="match status" value="2"/>
</dbReference>
<keyword evidence="1" id="KW-0862">Zinc</keyword>
<dbReference type="InterPro" id="IPR036875">
    <property type="entry name" value="Znf_CCHC_sf"/>
</dbReference>
<name>A0AAV4C0Y8_9GAST</name>
<evidence type="ECO:0000313" key="3">
    <source>
        <dbReference type="EMBL" id="GFO24932.1"/>
    </source>
</evidence>
<dbReference type="PANTHER" id="PTHR46888">
    <property type="entry name" value="ZINC KNUCKLE DOMAINCONTAINING PROTEIN-RELATED"/>
    <property type="match status" value="1"/>
</dbReference>
<evidence type="ECO:0000256" key="1">
    <source>
        <dbReference type="PROSITE-ProRule" id="PRU00047"/>
    </source>
</evidence>
<feature type="domain" description="CCHC-type" evidence="2">
    <location>
        <begin position="130"/>
        <end position="144"/>
    </location>
</feature>
<dbReference type="SUPFAM" id="SSF57756">
    <property type="entry name" value="Retrovirus zinc finger-like domains"/>
    <property type="match status" value="1"/>
</dbReference>
<dbReference type="InterPro" id="IPR041588">
    <property type="entry name" value="Integrase_H2C2"/>
</dbReference>
<dbReference type="FunFam" id="1.10.340.70:FF:000001">
    <property type="entry name" value="Retrovirus-related Pol polyprotein from transposon gypsy-like Protein"/>
    <property type="match status" value="1"/>
</dbReference>
<dbReference type="Gene3D" id="1.10.340.70">
    <property type="match status" value="1"/>
</dbReference>
<accession>A0AAV4C0Y8</accession>
<comment type="caution">
    <text evidence="3">The sequence shown here is derived from an EMBL/GenBank/DDBJ whole genome shotgun (WGS) entry which is preliminary data.</text>
</comment>
<keyword evidence="1" id="KW-0479">Metal-binding</keyword>
<dbReference type="AlphaFoldDB" id="A0AAV4C0Y8"/>
<dbReference type="PANTHER" id="PTHR46888:SF1">
    <property type="entry name" value="RIBONUCLEASE H"/>
    <property type="match status" value="1"/>
</dbReference>
<evidence type="ECO:0000313" key="4">
    <source>
        <dbReference type="Proteomes" id="UP000735302"/>
    </source>
</evidence>
<proteinExistence type="predicted"/>
<organism evidence="3 4">
    <name type="scientific">Plakobranchus ocellatus</name>
    <dbReference type="NCBI Taxonomy" id="259542"/>
    <lineage>
        <taxon>Eukaryota</taxon>
        <taxon>Metazoa</taxon>
        <taxon>Spiralia</taxon>
        <taxon>Lophotrochozoa</taxon>
        <taxon>Mollusca</taxon>
        <taxon>Gastropoda</taxon>
        <taxon>Heterobranchia</taxon>
        <taxon>Euthyneura</taxon>
        <taxon>Panpulmonata</taxon>
        <taxon>Sacoglossa</taxon>
        <taxon>Placobranchoidea</taxon>
        <taxon>Plakobranchidae</taxon>
        <taxon>Plakobranchus</taxon>
    </lineage>
</organism>
<dbReference type="Proteomes" id="UP000735302">
    <property type="component" value="Unassembled WGS sequence"/>
</dbReference>
<feature type="domain" description="CCHC-type" evidence="2">
    <location>
        <begin position="168"/>
        <end position="182"/>
    </location>
</feature>
<dbReference type="GO" id="GO:0008270">
    <property type="term" value="F:zinc ion binding"/>
    <property type="evidence" value="ECO:0007669"/>
    <property type="project" value="UniProtKB-KW"/>
</dbReference>